<evidence type="ECO:0000313" key="3">
    <source>
        <dbReference type="Proteomes" id="UP000038009"/>
    </source>
</evidence>
<accession>A0A0N1IIT4</accession>
<feature type="region of interest" description="Disordered" evidence="1">
    <location>
        <begin position="244"/>
        <end position="324"/>
    </location>
</feature>
<reference evidence="2 3" key="1">
    <citation type="journal article" date="2015" name="PLoS Pathog.">
        <title>Leptomonas seymouri: Adaptations to the Dixenous Life Cycle Analyzed by Genome Sequencing, Transcriptome Profiling and Co-infection with Leishmania donovani.</title>
        <authorList>
            <person name="Kraeva N."/>
            <person name="Butenko A."/>
            <person name="Hlavacova J."/>
            <person name="Kostygov A."/>
            <person name="Myskova J."/>
            <person name="Grybchuk D."/>
            <person name="Lestinova T."/>
            <person name="Votypka J."/>
            <person name="Volf P."/>
            <person name="Opperdoes F."/>
            <person name="Flegontov P."/>
            <person name="Lukes J."/>
            <person name="Yurchenko V."/>
        </authorList>
    </citation>
    <scope>NUCLEOTIDE SEQUENCE [LARGE SCALE GENOMIC DNA]</scope>
    <source>
        <strain evidence="2 3">ATCC 30220</strain>
    </source>
</reference>
<organism evidence="2 3">
    <name type="scientific">Leptomonas seymouri</name>
    <dbReference type="NCBI Taxonomy" id="5684"/>
    <lineage>
        <taxon>Eukaryota</taxon>
        <taxon>Discoba</taxon>
        <taxon>Euglenozoa</taxon>
        <taxon>Kinetoplastea</taxon>
        <taxon>Metakinetoplastina</taxon>
        <taxon>Trypanosomatida</taxon>
        <taxon>Trypanosomatidae</taxon>
        <taxon>Leishmaniinae</taxon>
        <taxon>Leptomonas</taxon>
    </lineage>
</organism>
<dbReference type="Proteomes" id="UP000038009">
    <property type="component" value="Unassembled WGS sequence"/>
</dbReference>
<proteinExistence type="predicted"/>
<feature type="compositionally biased region" description="Polar residues" evidence="1">
    <location>
        <begin position="245"/>
        <end position="255"/>
    </location>
</feature>
<feature type="region of interest" description="Disordered" evidence="1">
    <location>
        <begin position="1"/>
        <end position="202"/>
    </location>
</feature>
<feature type="compositionally biased region" description="Low complexity" evidence="1">
    <location>
        <begin position="145"/>
        <end position="157"/>
    </location>
</feature>
<keyword evidence="3" id="KW-1185">Reference proteome</keyword>
<evidence type="ECO:0000256" key="1">
    <source>
        <dbReference type="SAM" id="MobiDB-lite"/>
    </source>
</evidence>
<protein>
    <submittedName>
        <fullName evidence="2">Uncharacterized protein</fullName>
    </submittedName>
</protein>
<evidence type="ECO:0000313" key="2">
    <source>
        <dbReference type="EMBL" id="KPI84428.1"/>
    </source>
</evidence>
<dbReference type="EMBL" id="LJSK01000259">
    <property type="protein sequence ID" value="KPI84428.1"/>
    <property type="molecule type" value="Genomic_DNA"/>
</dbReference>
<dbReference type="OrthoDB" id="261884at2759"/>
<comment type="caution">
    <text evidence="2">The sequence shown here is derived from an EMBL/GenBank/DDBJ whole genome shotgun (WGS) entry which is preliminary data.</text>
</comment>
<feature type="compositionally biased region" description="Basic residues" evidence="1">
    <location>
        <begin position="269"/>
        <end position="279"/>
    </location>
</feature>
<feature type="compositionally biased region" description="Polar residues" evidence="1">
    <location>
        <begin position="281"/>
        <end position="292"/>
    </location>
</feature>
<feature type="compositionally biased region" description="Polar residues" evidence="1">
    <location>
        <begin position="112"/>
        <end position="129"/>
    </location>
</feature>
<feature type="compositionally biased region" description="Basic and acidic residues" evidence="1">
    <location>
        <begin position="52"/>
        <end position="62"/>
    </location>
</feature>
<sequence>MPVESQTTKTPPPVFARRHPKPQYLAPGQRLKVASKKPPTKDLQPEQCIPRDPWESQDDARELLCSSDDDAAARSPGSDSPPQPLSAVAGGANNPPHRPRSTGGHRFASHLSRLSNSENRESTPSSDVLGSSHLREKASGPCVRPAFVPPAAAAATAEDPTKEGEGADGDDATERDDDAEGMGEDDYYHTAPEEPNMTAAERAQRVWEMQQEALAVKQLQKLTEQGIARRPKTLVRNRHGRLQAITAQPSATATDPTLRIADAPVVMKAKTRPRARGAKSSKMTTSEPTPNVTAAEPGDSDLVNSRPSTPADVHDEARLEIDLD</sequence>
<gene>
    <name evidence="2" type="ORF">ABL78_6510</name>
</gene>
<feature type="compositionally biased region" description="Acidic residues" evidence="1">
    <location>
        <begin position="166"/>
        <end position="185"/>
    </location>
</feature>
<feature type="compositionally biased region" description="Basic and acidic residues" evidence="1">
    <location>
        <begin position="312"/>
        <end position="324"/>
    </location>
</feature>
<dbReference type="VEuPathDB" id="TriTrypDB:Lsey_0259_0040"/>
<dbReference type="OMA" id="NRHGRLN"/>
<dbReference type="AlphaFoldDB" id="A0A0N1IIT4"/>
<name>A0A0N1IIT4_LEPSE</name>